<dbReference type="EMBL" id="UYWY01002128">
    <property type="protein sequence ID" value="VDM27732.1"/>
    <property type="molecule type" value="Genomic_DNA"/>
</dbReference>
<keyword evidence="3" id="KW-1185">Reference proteome</keyword>
<protein>
    <submittedName>
        <fullName evidence="2 4">Uncharacterized protein</fullName>
    </submittedName>
</protein>
<organism evidence="3 4">
    <name type="scientific">Toxocara canis</name>
    <name type="common">Canine roundworm</name>
    <dbReference type="NCBI Taxonomy" id="6265"/>
    <lineage>
        <taxon>Eukaryota</taxon>
        <taxon>Metazoa</taxon>
        <taxon>Ecdysozoa</taxon>
        <taxon>Nematoda</taxon>
        <taxon>Chromadorea</taxon>
        <taxon>Rhabditida</taxon>
        <taxon>Spirurina</taxon>
        <taxon>Ascaridomorpha</taxon>
        <taxon>Ascaridoidea</taxon>
        <taxon>Toxocaridae</taxon>
        <taxon>Toxocara</taxon>
    </lineage>
</organism>
<dbReference type="Proteomes" id="UP000050794">
    <property type="component" value="Unassembled WGS sequence"/>
</dbReference>
<proteinExistence type="predicted"/>
<evidence type="ECO:0000313" key="2">
    <source>
        <dbReference type="EMBL" id="VDM27732.1"/>
    </source>
</evidence>
<feature type="region of interest" description="Disordered" evidence="1">
    <location>
        <begin position="51"/>
        <end position="71"/>
    </location>
</feature>
<sequence>MLEPIIMGNGEVVSRDANSRIVYSRATVATGTEHDVETLWRLEKLEISSANKEEEEDENALKQFYKTAERK</sequence>
<reference evidence="2 3" key="2">
    <citation type="submission" date="2018-11" db="EMBL/GenBank/DDBJ databases">
        <authorList>
            <consortium name="Pathogen Informatics"/>
        </authorList>
    </citation>
    <scope>NUCLEOTIDE SEQUENCE [LARGE SCALE GENOMIC DNA]</scope>
</reference>
<reference evidence="4" key="1">
    <citation type="submission" date="2016-06" db="UniProtKB">
        <authorList>
            <consortium name="WormBaseParasite"/>
        </authorList>
    </citation>
    <scope>IDENTIFICATION</scope>
</reference>
<dbReference type="AlphaFoldDB" id="A0A183U170"/>
<name>A0A183U170_TOXCA</name>
<gene>
    <name evidence="2" type="ORF">TCNE_LOCUS2242</name>
</gene>
<evidence type="ECO:0000256" key="1">
    <source>
        <dbReference type="SAM" id="MobiDB-lite"/>
    </source>
</evidence>
<dbReference type="WBParaSite" id="TCNE_0000224001-mRNA-1">
    <property type="protein sequence ID" value="TCNE_0000224001-mRNA-1"/>
    <property type="gene ID" value="TCNE_0000224001"/>
</dbReference>
<evidence type="ECO:0000313" key="3">
    <source>
        <dbReference type="Proteomes" id="UP000050794"/>
    </source>
</evidence>
<evidence type="ECO:0000313" key="4">
    <source>
        <dbReference type="WBParaSite" id="TCNE_0000224001-mRNA-1"/>
    </source>
</evidence>
<accession>A0A183U170</accession>